<comment type="similarity">
    <text evidence="1">Belongs to the morbillivirus P protein family.</text>
</comment>
<name>A0A0H5B8Q9_9MONO</name>
<accession>A0A0H5B8Q9</accession>
<feature type="region of interest" description="Disordered" evidence="7">
    <location>
        <begin position="115"/>
        <end position="305"/>
    </location>
</feature>
<evidence type="ECO:0000259" key="8">
    <source>
        <dbReference type="Pfam" id="PF13825"/>
    </source>
</evidence>
<dbReference type="GO" id="GO:0019079">
    <property type="term" value="P:viral genome replication"/>
    <property type="evidence" value="ECO:0007669"/>
    <property type="project" value="InterPro"/>
</dbReference>
<dbReference type="EMBL" id="LC057619">
    <property type="protein sequence ID" value="BAR97400.1"/>
    <property type="molecule type" value="Viral_cRNA"/>
</dbReference>
<evidence type="ECO:0000313" key="10">
    <source>
        <dbReference type="Proteomes" id="UP000107782"/>
    </source>
</evidence>
<feature type="region of interest" description="Disordered" evidence="7">
    <location>
        <begin position="35"/>
        <end position="100"/>
    </location>
</feature>
<feature type="compositionally biased region" description="Basic and acidic residues" evidence="7">
    <location>
        <begin position="217"/>
        <end position="233"/>
    </location>
</feature>
<evidence type="ECO:0000256" key="7">
    <source>
        <dbReference type="SAM" id="MobiDB-lite"/>
    </source>
</evidence>
<evidence type="ECO:0000256" key="1">
    <source>
        <dbReference type="ARBA" id="ARBA00008617"/>
    </source>
</evidence>
<dbReference type="GO" id="GO:0006351">
    <property type="term" value="P:DNA-templated transcription"/>
    <property type="evidence" value="ECO:0007669"/>
    <property type="project" value="InterPro"/>
</dbReference>
<dbReference type="Pfam" id="PF03210">
    <property type="entry name" value="Paramyx_P_V_C"/>
    <property type="match status" value="1"/>
</dbReference>
<evidence type="ECO:0000256" key="6">
    <source>
        <dbReference type="ARBA" id="ARBA00060014"/>
    </source>
</evidence>
<dbReference type="CDD" id="cd21031">
    <property type="entry name" value="MEV_P-protein-C_like"/>
    <property type="match status" value="1"/>
</dbReference>
<evidence type="ECO:0000256" key="3">
    <source>
        <dbReference type="ARBA" id="ARBA00022495"/>
    </source>
</evidence>
<dbReference type="GO" id="GO:0003968">
    <property type="term" value="F:RNA-directed RNA polymerase activity"/>
    <property type="evidence" value="ECO:0007669"/>
    <property type="project" value="InterPro"/>
</dbReference>
<dbReference type="Pfam" id="PF13825">
    <property type="entry name" value="Paramyxo_P_V_N"/>
    <property type="match status" value="1"/>
</dbReference>
<evidence type="ECO:0000256" key="2">
    <source>
        <dbReference type="ARBA" id="ARBA00020572"/>
    </source>
</evidence>
<dbReference type="InterPro" id="IPR028243">
    <property type="entry name" value="Paramyxo_P/V_N"/>
</dbReference>
<keyword evidence="5" id="KW-0693">Viral RNA replication</keyword>
<evidence type="ECO:0000256" key="5">
    <source>
        <dbReference type="ARBA" id="ARBA00022953"/>
    </source>
</evidence>
<protein>
    <recommendedName>
        <fullName evidence="2">Phosphoprotein</fullName>
    </recommendedName>
</protein>
<dbReference type="Gene3D" id="1.20.5.110">
    <property type="match status" value="1"/>
</dbReference>
<feature type="compositionally biased region" description="Basic and acidic residues" evidence="7">
    <location>
        <begin position="44"/>
        <end position="59"/>
    </location>
</feature>
<dbReference type="Gene3D" id="1.10.8.10">
    <property type="entry name" value="DNA helicase RuvA subunit, C-terminal domain"/>
    <property type="match status" value="1"/>
</dbReference>
<proteinExistence type="inferred from homology"/>
<feature type="compositionally biased region" description="Basic and acidic residues" evidence="7">
    <location>
        <begin position="186"/>
        <end position="199"/>
    </location>
</feature>
<dbReference type="InterPro" id="IPR016075">
    <property type="entry name" value="RNA_pol_Pprot-P_XD_paramyxovir"/>
</dbReference>
<organism evidence="9 10">
    <name type="scientific">Rinderpest morbillivirus</name>
    <dbReference type="NCBI Taxonomy" id="11241"/>
    <lineage>
        <taxon>Viruses</taxon>
        <taxon>Riboviria</taxon>
        <taxon>Orthornavirae</taxon>
        <taxon>Negarnaviricota</taxon>
        <taxon>Haploviricotina</taxon>
        <taxon>Monjiviricetes</taxon>
        <taxon>Mononegavirales</taxon>
        <taxon>Paramyxoviridae</taxon>
        <taxon>Orthoparamyxovirinae</taxon>
        <taxon>Morbillivirus</taxon>
        <taxon>Morbillivirus pecoris</taxon>
    </lineage>
</organism>
<feature type="domain" description="Paramyxovirus structural protein P/V N-terminal" evidence="8">
    <location>
        <begin position="4"/>
        <end position="312"/>
    </location>
</feature>
<sequence>MAEEQAYHVNKGLECIKALRARPLGPSVVEEALAAWVETPEGDTPDRMSSDKAEADHQSTSRPCRPATGPGKSSKSSSHDQGSRESNSCDGELGALMDDLPVHNTEVQCYHVSDHSGEKVEGVEDADSILVQPGADDGIKFWGGDEESENSDVDPGEPDPEGSAPADWGSSPTTAATRASDVETIEGDKIQKLLEDQSRIRKMTKAGKTLVVPPIPSHEKPTASEQLTKKGTDAKSASSGTMIGSSSTVGATRPAQKSPWGPSGPNVPAGNALLAVSNAPPIQGSKTGSGTTVPQISQSNTGAEDDYEDELFSDIQDIKATLAKLHEDQQVIITRLESLLSLKGEIDSIKKQISKQNISISTIEGHLSSIMIAIPGFGKDPNDPTADVDINPDLRPIIGRDSGRALAEVLKKPASDRQSRDTGKSGIESRGLLKKEFQLKPIDKKSSSAIRFVPDDSVASRSVIRSIIKSSHLGEDRKNYLIGLLNDIQGSKDLAQFHQMLEKILKN</sequence>
<gene>
    <name evidence="9" type="primary">P</name>
</gene>
<feature type="compositionally biased region" description="Low complexity" evidence="7">
    <location>
        <begin position="236"/>
        <end position="248"/>
    </location>
</feature>
<feature type="compositionally biased region" description="Acidic residues" evidence="7">
    <location>
        <begin position="144"/>
        <end position="160"/>
    </location>
</feature>
<feature type="compositionally biased region" description="Polar residues" evidence="7">
    <location>
        <begin position="284"/>
        <end position="302"/>
    </location>
</feature>
<keyword evidence="4" id="KW-0597">Phosphoprotein</keyword>
<evidence type="ECO:0000313" key="9">
    <source>
        <dbReference type="EMBL" id="BAR97400.1"/>
    </source>
</evidence>
<reference evidence="9 10" key="1">
    <citation type="submission" date="2015-06" db="EMBL/GenBank/DDBJ databases">
        <title>LA-AKO; an active vaccine strain of Rinderpest.</title>
        <authorList>
            <person name="Kokuho T."/>
            <person name="Takamatsu H."/>
            <person name="Terui K."/>
            <person name="Ishiwatari Y."/>
        </authorList>
    </citation>
    <scope>NUCLEOTIDE SEQUENCE [LARGE SCALE GENOMIC DNA]</scope>
    <source>
        <strain evidence="9">LA-AKO</strain>
    </source>
</reference>
<evidence type="ECO:0000256" key="4">
    <source>
        <dbReference type="ARBA" id="ARBA00022553"/>
    </source>
</evidence>
<dbReference type="Proteomes" id="UP000107782">
    <property type="component" value="Genome"/>
</dbReference>
<dbReference type="GO" id="GO:0003723">
    <property type="term" value="F:RNA binding"/>
    <property type="evidence" value="ECO:0007669"/>
    <property type="project" value="InterPro"/>
</dbReference>
<comment type="function">
    <text evidence="6">Essential cofactor of the RNA polymerase L that plays a central role in the transcription and replication by forming the polymerase complex with RNA polymerase L and recruiting L to the genomic N-RNA template for RNA synthesis. Also plays a central role in the encapsidation of nascent RNA chains by forming the encapsidation complex with the nucleocapsid protein N (N-P complex). Acts as a chaperone for newly synthesized free N protein, so-called N0, allowing encapsidation of nascent RNA chains during replication. The nucleoprotein protein N prevents excessive phosphorylation of P, which leads to down-regulation of viral transcription/ replication. Participates, together with N, in the formation of viral factories (viroplasms), which are large inclusions in the host cytoplasm where replication takes place.</text>
</comment>
<keyword evidence="3" id="KW-0691">RNA editing</keyword>
<dbReference type="SUPFAM" id="SSF101089">
    <property type="entry name" value="Phosphoprotein XD domain"/>
    <property type="match status" value="1"/>
</dbReference>
<dbReference type="InterPro" id="IPR004897">
    <property type="entry name" value="P/V_Pprotein_paramyxoviral"/>
</dbReference>